<dbReference type="Pfam" id="PF08448">
    <property type="entry name" value="PAS_4"/>
    <property type="match status" value="2"/>
</dbReference>
<dbReference type="PROSITE" id="PS50883">
    <property type="entry name" value="EAL"/>
    <property type="match status" value="1"/>
</dbReference>
<dbReference type="InterPro" id="IPR013656">
    <property type="entry name" value="PAS_4"/>
</dbReference>
<name>A0A433X763_9HYPH</name>
<dbReference type="GO" id="GO:0003824">
    <property type="term" value="F:catalytic activity"/>
    <property type="evidence" value="ECO:0007669"/>
    <property type="project" value="UniProtKB-ARBA"/>
</dbReference>
<dbReference type="InterPro" id="IPR000160">
    <property type="entry name" value="GGDEF_dom"/>
</dbReference>
<sequence>MTLFKPDYAAIFGAWPSPAAILDSELRYVACNGAYETVSYHRFEDLFGKALFEVFPGGDGGQQDALAQSFRHVLHTMRPHHLSSTRYDFSARDGRNVERIWTVSNIPLFSPSGDLAGILHCPLDITRLSKGDQYQAAQPAKTDEALVVRAAQSVLNSESARLQELFHQAPGFICVLEGPRHVYSLANDAYYQLVGHREIIGHELADVLPEVVSQGFLSKLDRVFQTGEPFIGRAMHIELQRIPEAPLETRYIDLIYQPILSASRDVTGIFVQGHDVTEAYTLAQEVAFQAAHDALTGLLNRREFARRIGQVEGQGPHALLYMDLDHFKIVNDRCGHAAGDSLLKTVSDVLAMRAGTEAVLARLGGDEFAILLPNCGSDAAVTLAHQMRQAVRAINFIWNGRRYGVTLSVGVATFGELQENTIDDALGHADAACFLAKEAGRDRVKLALPSDDELRRQLTEMDNVTRLKEAIREDRIMLFAQRIDPIVPAKGADITRFEILCRLRDTEGTVVPPSGFIPAAERFGMIEALDRHIVAKAFGHFSSLPTEVRARVGFFINLSGITLGAPGFLSYIERLLEDMPNVNAARICFEVTETAAISDIRGSAAAMRGLAAYGFRFALDDFGSGMATFAYLQQLPVQFVKIEGDFVRASPTNEASRIIVESVARLAACMKMEVIAEAVETSEILEALRPLGVQYTDRDTRCTGLKILTARYARA</sequence>
<dbReference type="Pfam" id="PF00563">
    <property type="entry name" value="EAL"/>
    <property type="match status" value="1"/>
</dbReference>
<dbReference type="InterPro" id="IPR000014">
    <property type="entry name" value="PAS"/>
</dbReference>
<reference evidence="3 4" key="1">
    <citation type="journal article" date="2016" name="Int. J. Syst. Evol. Microbiol.">
        <title>Arsenicitalea aurantiaca gen. nov., sp. nov., a new member of the family Hyphomicrobiaceae, isolated from high-arsenic sediment.</title>
        <authorList>
            <person name="Mu Y."/>
            <person name="Zhou L."/>
            <person name="Zeng X.C."/>
            <person name="Liu L."/>
            <person name="Pan Y."/>
            <person name="Chen X."/>
            <person name="Wang J."/>
            <person name="Li S."/>
            <person name="Li W.J."/>
            <person name="Wang Y."/>
        </authorList>
    </citation>
    <scope>NUCLEOTIDE SEQUENCE [LARGE SCALE GENOMIC DNA]</scope>
    <source>
        <strain evidence="3 4">42-50</strain>
    </source>
</reference>
<dbReference type="SUPFAM" id="SSF141868">
    <property type="entry name" value="EAL domain-like"/>
    <property type="match status" value="1"/>
</dbReference>
<evidence type="ECO:0000259" key="1">
    <source>
        <dbReference type="PROSITE" id="PS50883"/>
    </source>
</evidence>
<dbReference type="OrthoDB" id="7185134at2"/>
<evidence type="ECO:0000259" key="2">
    <source>
        <dbReference type="PROSITE" id="PS50887"/>
    </source>
</evidence>
<dbReference type="SUPFAM" id="SSF55785">
    <property type="entry name" value="PYP-like sensor domain (PAS domain)"/>
    <property type="match status" value="2"/>
</dbReference>
<dbReference type="Gene3D" id="3.30.450.20">
    <property type="entry name" value="PAS domain"/>
    <property type="match status" value="2"/>
</dbReference>
<organism evidence="3 4">
    <name type="scientific">Arsenicitalea aurantiaca</name>
    <dbReference type="NCBI Taxonomy" id="1783274"/>
    <lineage>
        <taxon>Bacteria</taxon>
        <taxon>Pseudomonadati</taxon>
        <taxon>Pseudomonadota</taxon>
        <taxon>Alphaproteobacteria</taxon>
        <taxon>Hyphomicrobiales</taxon>
        <taxon>Devosiaceae</taxon>
        <taxon>Arsenicitalea</taxon>
    </lineage>
</organism>
<dbReference type="PROSITE" id="PS50887">
    <property type="entry name" value="GGDEF"/>
    <property type="match status" value="1"/>
</dbReference>
<dbReference type="SMART" id="SM00091">
    <property type="entry name" value="PAS"/>
    <property type="match status" value="2"/>
</dbReference>
<dbReference type="SUPFAM" id="SSF55073">
    <property type="entry name" value="Nucleotide cyclase"/>
    <property type="match status" value="1"/>
</dbReference>
<dbReference type="InterPro" id="IPR052155">
    <property type="entry name" value="Biofilm_reg_signaling"/>
</dbReference>
<dbReference type="Pfam" id="PF00990">
    <property type="entry name" value="GGDEF"/>
    <property type="match status" value="1"/>
</dbReference>
<dbReference type="InterPro" id="IPR035965">
    <property type="entry name" value="PAS-like_dom_sf"/>
</dbReference>
<dbReference type="RefSeq" id="WP_127188716.1">
    <property type="nucleotide sequence ID" value="NZ_RZNJ01000004.1"/>
</dbReference>
<dbReference type="AlphaFoldDB" id="A0A433X763"/>
<proteinExistence type="predicted"/>
<comment type="caution">
    <text evidence="3">The sequence shown here is derived from an EMBL/GenBank/DDBJ whole genome shotgun (WGS) entry which is preliminary data.</text>
</comment>
<feature type="domain" description="GGDEF" evidence="2">
    <location>
        <begin position="315"/>
        <end position="449"/>
    </location>
</feature>
<dbReference type="PANTHER" id="PTHR44757:SF4">
    <property type="entry name" value="DIGUANYLATE CYCLASE DGCE-RELATED"/>
    <property type="match status" value="1"/>
</dbReference>
<dbReference type="InterPro" id="IPR001633">
    <property type="entry name" value="EAL_dom"/>
</dbReference>
<dbReference type="CDD" id="cd01949">
    <property type="entry name" value="GGDEF"/>
    <property type="match status" value="1"/>
</dbReference>
<dbReference type="PANTHER" id="PTHR44757">
    <property type="entry name" value="DIGUANYLATE CYCLASE DGCP"/>
    <property type="match status" value="1"/>
</dbReference>
<dbReference type="FunFam" id="3.30.70.270:FF:000001">
    <property type="entry name" value="Diguanylate cyclase domain protein"/>
    <property type="match status" value="1"/>
</dbReference>
<evidence type="ECO:0000313" key="3">
    <source>
        <dbReference type="EMBL" id="RUT29936.1"/>
    </source>
</evidence>
<dbReference type="InterPro" id="IPR029787">
    <property type="entry name" value="Nucleotide_cyclase"/>
</dbReference>
<dbReference type="InterPro" id="IPR043128">
    <property type="entry name" value="Rev_trsase/Diguanyl_cyclase"/>
</dbReference>
<dbReference type="Gene3D" id="3.30.70.270">
    <property type="match status" value="1"/>
</dbReference>
<dbReference type="InterPro" id="IPR035919">
    <property type="entry name" value="EAL_sf"/>
</dbReference>
<keyword evidence="4" id="KW-1185">Reference proteome</keyword>
<dbReference type="NCBIfam" id="TIGR00254">
    <property type="entry name" value="GGDEF"/>
    <property type="match status" value="1"/>
</dbReference>
<dbReference type="CDD" id="cd01948">
    <property type="entry name" value="EAL"/>
    <property type="match status" value="1"/>
</dbReference>
<evidence type="ECO:0000313" key="4">
    <source>
        <dbReference type="Proteomes" id="UP000281547"/>
    </source>
</evidence>
<gene>
    <name evidence="3" type="ORF">EMQ25_11355</name>
</gene>
<dbReference type="Proteomes" id="UP000281547">
    <property type="component" value="Unassembled WGS sequence"/>
</dbReference>
<feature type="domain" description="EAL" evidence="1">
    <location>
        <begin position="460"/>
        <end position="715"/>
    </location>
</feature>
<accession>A0A433X763</accession>
<dbReference type="SMART" id="SM00267">
    <property type="entry name" value="GGDEF"/>
    <property type="match status" value="1"/>
</dbReference>
<dbReference type="EMBL" id="RZNJ01000004">
    <property type="protein sequence ID" value="RUT29936.1"/>
    <property type="molecule type" value="Genomic_DNA"/>
</dbReference>
<protein>
    <submittedName>
        <fullName evidence="3">EAL domain-containing protein</fullName>
    </submittedName>
</protein>
<dbReference type="SMART" id="SM00052">
    <property type="entry name" value="EAL"/>
    <property type="match status" value="1"/>
</dbReference>
<dbReference type="Gene3D" id="3.20.20.450">
    <property type="entry name" value="EAL domain"/>
    <property type="match status" value="1"/>
</dbReference>